<name>A0AAW9Q5M4_9BURK</name>
<gene>
    <name evidence="1" type="ORF">V4F39_14440</name>
</gene>
<comment type="caution">
    <text evidence="1">The sequence shown here is derived from an EMBL/GenBank/DDBJ whole genome shotgun (WGS) entry which is preliminary data.</text>
</comment>
<evidence type="ECO:0000313" key="1">
    <source>
        <dbReference type="EMBL" id="MEF7615116.1"/>
    </source>
</evidence>
<dbReference type="SUPFAM" id="SSF103247">
    <property type="entry name" value="TT1751-like"/>
    <property type="match status" value="1"/>
</dbReference>
<dbReference type="Proteomes" id="UP001336250">
    <property type="component" value="Unassembled WGS sequence"/>
</dbReference>
<accession>A0AAW9Q5M4</accession>
<evidence type="ECO:0000313" key="2">
    <source>
        <dbReference type="Proteomes" id="UP001336250"/>
    </source>
</evidence>
<reference evidence="1 2" key="1">
    <citation type="submission" date="2024-02" db="EMBL/GenBank/DDBJ databases">
        <title>Genome sequence of Aquincola sp. MAHUQ-54.</title>
        <authorList>
            <person name="Huq M.A."/>
        </authorList>
    </citation>
    <scope>NUCLEOTIDE SEQUENCE [LARGE SCALE GENOMIC DNA]</scope>
    <source>
        <strain evidence="1 2">MAHUQ-54</strain>
    </source>
</reference>
<proteinExistence type="predicted"/>
<dbReference type="EMBL" id="JAZIBG010000028">
    <property type="protein sequence ID" value="MEF7615116.1"/>
    <property type="molecule type" value="Genomic_DNA"/>
</dbReference>
<evidence type="ECO:0008006" key="3">
    <source>
        <dbReference type="Google" id="ProtNLM"/>
    </source>
</evidence>
<dbReference type="RefSeq" id="WP_332290230.1">
    <property type="nucleotide sequence ID" value="NZ_JAZIBG010000028.1"/>
</dbReference>
<organism evidence="1 2">
    <name type="scientific">Aquincola agrisoli</name>
    <dbReference type="NCBI Taxonomy" id="3119538"/>
    <lineage>
        <taxon>Bacteria</taxon>
        <taxon>Pseudomonadati</taxon>
        <taxon>Pseudomonadota</taxon>
        <taxon>Betaproteobacteria</taxon>
        <taxon>Burkholderiales</taxon>
        <taxon>Sphaerotilaceae</taxon>
        <taxon>Aquincola</taxon>
    </lineage>
</organism>
<dbReference type="AlphaFoldDB" id="A0AAW9Q5M4"/>
<protein>
    <recommendedName>
        <fullName evidence="3">DUF302 domain-containing protein</fullName>
    </recommendedName>
</protein>
<keyword evidence="2" id="KW-1185">Reference proteome</keyword>
<dbReference type="InterPro" id="IPR035923">
    <property type="entry name" value="TT1751-like_sf"/>
</dbReference>
<sequence>MKRQPFRFWMTGCAAVLVATMAGPDAPDDERSAQARDSRYGLRETVERLSASAQRHGLSVLAQVAAPRRIGGAGESLLIVFASAEGGTPVVMAERGAAPQAPLAVVVRADALGAAQVDLPSADWDGLPDGVVRELTALPQLVDDALKG</sequence>